<feature type="compositionally biased region" description="Polar residues" evidence="1">
    <location>
        <begin position="470"/>
        <end position="480"/>
    </location>
</feature>
<name>A0A0G4FLV3_9ALVE</name>
<dbReference type="EMBL" id="CDMZ01000459">
    <property type="protein sequence ID" value="CEM14764.1"/>
    <property type="molecule type" value="Genomic_DNA"/>
</dbReference>
<dbReference type="AlphaFoldDB" id="A0A0G4FLV3"/>
<sequence>MQHLPDDFNRMKRRAWIDDIHRLEKDIGLQAAVLDVSKEDLVLLHRNGKKWEKDFDERLKEWKDKWKHPPADPEKSFFKDILSFFDGPSTLFDTPAKVLRKEPEELRKAAEAGRYSDWPGFQFSQIPTDLARDPKVNGMPKRLQYGRGDEALTSAAELRRKFEEAPGLTSRLPEGINLIGEKPGGRGAARGGLFRDAFHPSTSSSLPVAPEAFPFFFRDFESGQQKAAPRSFLSAFLSQGRKATQQQCEEKGHQERHQRTERQPPGSPYDKENEASGGEGNDPFGAVPLDWWRPQRRPLKPGDLFQIAPPGMELESHGVALGSSAVLSRSLTETLAKRISEHHMVLSSASSRVQRWWRWRTGRRVGFVPQMVLEVTQQRAETMRLQTLQKAREETERKRREENVKRMRIARTVANKWKSLVSERREAEKRKFVSGEREVEIPGLQVEKRTEEDEGDENERTGEQIEIPVSHQSTTTTPKQFNEPRHSTHRTSRTSFAPATPFQPPPPPSPPPQTSLNNHTHTASQSFTSRPAEEGKPSAMRRRSSGGTAKKVRFHFADDAEGFPSDEQKETKIDPSNAPQELPKEEKSKTPSQRNTPQDPLEIEKPPDDKTPERKLLQTKSPSLYEERPVPLEHFEQSGTFPFPLRPQDPSERRASAPAALALSFLFPPSKNSSSKVAETDASARDGTSEADPPVGLRGSRHSQTNLVRESGTEVQNDVFADDQEQKNESDPPSSGVSERVGKRDTHYDKEVNMKRDNTDSQNNDRTPSVPARRRSFSLRRGSFTLPLPPNCRRQ</sequence>
<evidence type="ECO:0000256" key="1">
    <source>
        <dbReference type="SAM" id="MobiDB-lite"/>
    </source>
</evidence>
<evidence type="ECO:0000313" key="2">
    <source>
        <dbReference type="EMBL" id="CEM14764.1"/>
    </source>
</evidence>
<feature type="compositionally biased region" description="Low complexity" evidence="1">
    <location>
        <begin position="656"/>
        <end position="670"/>
    </location>
</feature>
<feature type="region of interest" description="Disordered" evidence="1">
    <location>
        <begin position="243"/>
        <end position="290"/>
    </location>
</feature>
<feature type="compositionally biased region" description="Basic and acidic residues" evidence="1">
    <location>
        <begin position="678"/>
        <end position="688"/>
    </location>
</feature>
<feature type="compositionally biased region" description="Basic and acidic residues" evidence="1">
    <location>
        <begin position="625"/>
        <end position="636"/>
    </location>
</feature>
<accession>A0A0G4FLV3</accession>
<feature type="compositionally biased region" description="Basic and acidic residues" evidence="1">
    <location>
        <begin position="248"/>
        <end position="262"/>
    </location>
</feature>
<proteinExistence type="predicted"/>
<feature type="compositionally biased region" description="Polar residues" evidence="1">
    <location>
        <begin position="514"/>
        <end position="529"/>
    </location>
</feature>
<protein>
    <submittedName>
        <fullName evidence="2">Uncharacterized protein</fullName>
    </submittedName>
</protein>
<feature type="compositionally biased region" description="Basic residues" evidence="1">
    <location>
        <begin position="539"/>
        <end position="554"/>
    </location>
</feature>
<reference evidence="2" key="1">
    <citation type="submission" date="2014-11" db="EMBL/GenBank/DDBJ databases">
        <authorList>
            <person name="Otto D Thomas"/>
            <person name="Naeem Raeece"/>
        </authorList>
    </citation>
    <scope>NUCLEOTIDE SEQUENCE</scope>
</reference>
<feature type="compositionally biased region" description="Basic and acidic residues" evidence="1">
    <location>
        <begin position="740"/>
        <end position="759"/>
    </location>
</feature>
<dbReference type="VEuPathDB" id="CryptoDB:Cvel_17607"/>
<feature type="compositionally biased region" description="Pro residues" evidence="1">
    <location>
        <begin position="501"/>
        <end position="513"/>
    </location>
</feature>
<gene>
    <name evidence="2" type="ORF">Cvel_17607</name>
</gene>
<organism evidence="2">
    <name type="scientific">Chromera velia CCMP2878</name>
    <dbReference type="NCBI Taxonomy" id="1169474"/>
    <lineage>
        <taxon>Eukaryota</taxon>
        <taxon>Sar</taxon>
        <taxon>Alveolata</taxon>
        <taxon>Colpodellida</taxon>
        <taxon>Chromeraceae</taxon>
        <taxon>Chromera</taxon>
    </lineage>
</organism>
<feature type="compositionally biased region" description="Basic and acidic residues" evidence="1">
    <location>
        <begin position="602"/>
        <end position="616"/>
    </location>
</feature>
<feature type="compositionally biased region" description="Polar residues" evidence="1">
    <location>
        <begin position="702"/>
        <end position="716"/>
    </location>
</feature>
<feature type="region of interest" description="Disordered" evidence="1">
    <location>
        <begin position="443"/>
        <end position="795"/>
    </location>
</feature>